<dbReference type="Pfam" id="PF12400">
    <property type="entry name" value="STIMATE"/>
    <property type="match status" value="1"/>
</dbReference>
<comment type="caution">
    <text evidence="4">The sequence shown here is derived from an EMBL/GenBank/DDBJ whole genome shotgun (WGS) entry which is preliminary data.</text>
</comment>
<feature type="region of interest" description="Disordered" evidence="1">
    <location>
        <begin position="338"/>
        <end position="382"/>
    </location>
</feature>
<dbReference type="Proteomes" id="UP000355283">
    <property type="component" value="Unassembled WGS sequence"/>
</dbReference>
<keyword evidence="2" id="KW-0812">Transmembrane</keyword>
<keyword evidence="2" id="KW-1133">Transmembrane helix</keyword>
<evidence type="ECO:0000256" key="2">
    <source>
        <dbReference type="SAM" id="Phobius"/>
    </source>
</evidence>
<dbReference type="InterPro" id="IPR022127">
    <property type="entry name" value="STIMATE/YPL162C"/>
</dbReference>
<evidence type="ECO:0000256" key="1">
    <source>
        <dbReference type="SAM" id="MobiDB-lite"/>
    </source>
</evidence>
<accession>A0A4D9DBJ6</accession>
<name>A0A4D9DBJ6_9STRA</name>
<feature type="transmembrane region" description="Helical" evidence="2">
    <location>
        <begin position="159"/>
        <end position="179"/>
    </location>
</feature>
<dbReference type="EMBL" id="SDOX01000010">
    <property type="protein sequence ID" value="TFJ86008.1"/>
    <property type="molecule type" value="Genomic_DNA"/>
</dbReference>
<dbReference type="GO" id="GO:0016020">
    <property type="term" value="C:membrane"/>
    <property type="evidence" value="ECO:0007669"/>
    <property type="project" value="TreeGrafter"/>
</dbReference>
<gene>
    <name evidence="4" type="ORF">NSK_002828</name>
</gene>
<reference evidence="4 5" key="1">
    <citation type="submission" date="2019-01" db="EMBL/GenBank/DDBJ databases">
        <title>Nuclear Genome Assembly of the Microalgal Biofuel strain Nannochloropsis salina CCMP1776.</title>
        <authorList>
            <person name="Hovde B."/>
        </authorList>
    </citation>
    <scope>NUCLEOTIDE SEQUENCE [LARGE SCALE GENOMIC DNA]</scope>
    <source>
        <strain evidence="4 5">CCMP1776</strain>
    </source>
</reference>
<evidence type="ECO:0008006" key="6">
    <source>
        <dbReference type="Google" id="ProtNLM"/>
    </source>
</evidence>
<sequence>MPNFSMPSLTFPLALPLQVCGLSAGGKRFDSPRVVFPEPSETGLRSALPSSSIANNRPDQPSFSISIVTRAMSAMATTSLAEGAGMLMRVLQDVAAPLTDDPAEAERRQCHMMGGKFGDLVQLSLAVVGIGGLIIKRFQEAHPRPWRIWGLDVGKQCLGSLYAHLLNMLLAIGLTSIVGGGDECAWYFTNYVIDSSLGVLLCLLLVKLAECWAARKEAGSWQRLYIAETGNYGNPPQCRVWYWQTLIWLGIVTVSKIGLFFFMIAFRDQFGAWGRFLFQPLQSHPEAELVIVMVIVPGIFNIAQFWILDNLLKSDTSGAPSPPLSPSKTQHFKVNYEPIFEGQGPDNGRGRRRKGSGGAADWSPPHALHSSRGPPQKHEPGHSWLRPMAWSWGGSAPGGPGQVVRKGDVTGSVGAEDLSACSNTFYKPPVPATRPVDPNVPAWMSSTSATILQPRRPYEDDEAVASGGALA</sequence>
<proteinExistence type="predicted"/>
<feature type="transmembrane region" description="Helical" evidence="2">
    <location>
        <begin position="287"/>
        <end position="308"/>
    </location>
</feature>
<dbReference type="PANTHER" id="PTHR31735">
    <property type="entry name" value="VACUOLAR MEMBRANE PROTEIN YPL162C"/>
    <property type="match status" value="1"/>
</dbReference>
<dbReference type="PANTHER" id="PTHR31735:SF1">
    <property type="entry name" value="VACUOLAR MEMBRANE PROTEIN YPL162C"/>
    <property type="match status" value="1"/>
</dbReference>
<evidence type="ECO:0000256" key="3">
    <source>
        <dbReference type="SAM" id="SignalP"/>
    </source>
</evidence>
<feature type="chain" id="PRO_5020022235" description="THH1/TOM1/TOM3 domain-containing protein" evidence="3">
    <location>
        <begin position="22"/>
        <end position="471"/>
    </location>
</feature>
<evidence type="ECO:0000313" key="5">
    <source>
        <dbReference type="Proteomes" id="UP000355283"/>
    </source>
</evidence>
<keyword evidence="5" id="KW-1185">Reference proteome</keyword>
<dbReference type="OrthoDB" id="431202at2759"/>
<keyword evidence="3" id="KW-0732">Signal</keyword>
<feature type="transmembrane region" description="Helical" evidence="2">
    <location>
        <begin position="246"/>
        <end position="267"/>
    </location>
</feature>
<dbReference type="AlphaFoldDB" id="A0A4D9DBJ6"/>
<keyword evidence="2" id="KW-0472">Membrane</keyword>
<protein>
    <recommendedName>
        <fullName evidence="6">THH1/TOM1/TOM3 domain-containing protein</fullName>
    </recommendedName>
</protein>
<feature type="transmembrane region" description="Helical" evidence="2">
    <location>
        <begin position="185"/>
        <end position="206"/>
    </location>
</feature>
<organism evidence="4 5">
    <name type="scientific">Nannochloropsis salina CCMP1776</name>
    <dbReference type="NCBI Taxonomy" id="1027361"/>
    <lineage>
        <taxon>Eukaryota</taxon>
        <taxon>Sar</taxon>
        <taxon>Stramenopiles</taxon>
        <taxon>Ochrophyta</taxon>
        <taxon>Eustigmatophyceae</taxon>
        <taxon>Eustigmatales</taxon>
        <taxon>Monodopsidaceae</taxon>
        <taxon>Microchloropsis</taxon>
        <taxon>Microchloropsis salina</taxon>
    </lineage>
</organism>
<feature type="transmembrane region" description="Helical" evidence="2">
    <location>
        <begin position="120"/>
        <end position="138"/>
    </location>
</feature>
<evidence type="ECO:0000313" key="4">
    <source>
        <dbReference type="EMBL" id="TFJ86008.1"/>
    </source>
</evidence>
<feature type="signal peptide" evidence="3">
    <location>
        <begin position="1"/>
        <end position="21"/>
    </location>
</feature>